<name>A0A164PQN2_9AGAM</name>
<accession>A0A164PQN2</accession>
<proteinExistence type="predicted"/>
<dbReference type="EMBL" id="KV419431">
    <property type="protein sequence ID" value="KZS88948.1"/>
    <property type="molecule type" value="Genomic_DNA"/>
</dbReference>
<protein>
    <submittedName>
        <fullName evidence="2">Uncharacterized protein</fullName>
    </submittedName>
</protein>
<feature type="region of interest" description="Disordered" evidence="1">
    <location>
        <begin position="1"/>
        <end position="28"/>
    </location>
</feature>
<evidence type="ECO:0000313" key="3">
    <source>
        <dbReference type="Proteomes" id="UP000076722"/>
    </source>
</evidence>
<dbReference type="Proteomes" id="UP000076722">
    <property type="component" value="Unassembled WGS sequence"/>
</dbReference>
<evidence type="ECO:0000256" key="1">
    <source>
        <dbReference type="SAM" id="MobiDB-lite"/>
    </source>
</evidence>
<keyword evidence="3" id="KW-1185">Reference proteome</keyword>
<evidence type="ECO:0000313" key="2">
    <source>
        <dbReference type="EMBL" id="KZS88948.1"/>
    </source>
</evidence>
<dbReference type="AlphaFoldDB" id="A0A164PQN2"/>
<gene>
    <name evidence="2" type="ORF">SISNIDRAFT_469656</name>
</gene>
<reference evidence="2 3" key="1">
    <citation type="journal article" date="2016" name="Mol. Biol. Evol.">
        <title>Comparative Genomics of Early-Diverging Mushroom-Forming Fungi Provides Insights into the Origins of Lignocellulose Decay Capabilities.</title>
        <authorList>
            <person name="Nagy L.G."/>
            <person name="Riley R."/>
            <person name="Tritt A."/>
            <person name="Adam C."/>
            <person name="Daum C."/>
            <person name="Floudas D."/>
            <person name="Sun H."/>
            <person name="Yadav J.S."/>
            <person name="Pangilinan J."/>
            <person name="Larsson K.H."/>
            <person name="Matsuura K."/>
            <person name="Barry K."/>
            <person name="Labutti K."/>
            <person name="Kuo R."/>
            <person name="Ohm R.A."/>
            <person name="Bhattacharya S.S."/>
            <person name="Shirouzu T."/>
            <person name="Yoshinaga Y."/>
            <person name="Martin F.M."/>
            <person name="Grigoriev I.V."/>
            <person name="Hibbett D.S."/>
        </authorList>
    </citation>
    <scope>NUCLEOTIDE SEQUENCE [LARGE SCALE GENOMIC DNA]</scope>
    <source>
        <strain evidence="2 3">HHB9708</strain>
    </source>
</reference>
<sequence length="246" mass="26961">MSLTMKAARNKDDTIQNPNPYPPGLSAAGTQSGGYLVLAGTCDGYPGDTQPVGNLSEDVIGHLGFLSFESGNREGNAGLISQASSRNLEADHARLIGAYQRLVERGAHAAEKLSSRKRDENMLECVRNPDDGLRILKSALTARHAIKEMASGPCSGILKHFCWGRVKSDFWRRGKKNGTHPSQYTKTHPWAITAFTTDIHSNAIPVHVMRVLQEEHGRTIWKAVEGHRKTENVIEGGGITWKILEV</sequence>
<organism evidence="2 3">
    <name type="scientific">Sistotremastrum niveocremeum HHB9708</name>
    <dbReference type="NCBI Taxonomy" id="1314777"/>
    <lineage>
        <taxon>Eukaryota</taxon>
        <taxon>Fungi</taxon>
        <taxon>Dikarya</taxon>
        <taxon>Basidiomycota</taxon>
        <taxon>Agaricomycotina</taxon>
        <taxon>Agaricomycetes</taxon>
        <taxon>Sistotremastrales</taxon>
        <taxon>Sistotremastraceae</taxon>
        <taxon>Sertulicium</taxon>
        <taxon>Sertulicium niveocremeum</taxon>
    </lineage>
</organism>